<organism evidence="2 3">
    <name type="scientific">Roseiconus nitratireducens</name>
    <dbReference type="NCBI Taxonomy" id="2605748"/>
    <lineage>
        <taxon>Bacteria</taxon>
        <taxon>Pseudomonadati</taxon>
        <taxon>Planctomycetota</taxon>
        <taxon>Planctomycetia</taxon>
        <taxon>Pirellulales</taxon>
        <taxon>Pirellulaceae</taxon>
        <taxon>Roseiconus</taxon>
    </lineage>
</organism>
<name>A0A5M6CYZ3_9BACT</name>
<accession>A0A5M6CYZ3</accession>
<gene>
    <name evidence="2" type="ORF">FYK55_20770</name>
</gene>
<sequence length="216" mass="22889">MSTVSHHREPDPAMIARIAREVIRRLRNDPNAAADLAAGSSAVAPENKPAATTIVGKRLITVETLRAHADTSELVAAPGAVITPAARDEAKRRGIAIVSASTSRQASPHNATGDRANGPVGQHDCELAGQLQRRGVRLPGGVKVIWTDRPAAEVCRRCQSGDRATMVGTFTDVDRFAAELAPTVWVLDRTKLNLTAAVNAAVRIAQVASTRRETTA</sequence>
<evidence type="ECO:0000313" key="2">
    <source>
        <dbReference type="EMBL" id="KAA5540447.1"/>
    </source>
</evidence>
<protein>
    <submittedName>
        <fullName evidence="2">Uncharacterized protein</fullName>
    </submittedName>
</protein>
<dbReference type="AlphaFoldDB" id="A0A5M6CYZ3"/>
<evidence type="ECO:0000313" key="3">
    <source>
        <dbReference type="Proteomes" id="UP000324479"/>
    </source>
</evidence>
<feature type="compositionally biased region" description="Polar residues" evidence="1">
    <location>
        <begin position="100"/>
        <end position="110"/>
    </location>
</feature>
<proteinExistence type="predicted"/>
<dbReference type="Proteomes" id="UP000324479">
    <property type="component" value="Unassembled WGS sequence"/>
</dbReference>
<evidence type="ECO:0000256" key="1">
    <source>
        <dbReference type="SAM" id="MobiDB-lite"/>
    </source>
</evidence>
<comment type="caution">
    <text evidence="2">The sequence shown here is derived from an EMBL/GenBank/DDBJ whole genome shotgun (WGS) entry which is preliminary data.</text>
</comment>
<reference evidence="2 3" key="1">
    <citation type="submission" date="2019-08" db="EMBL/GenBank/DDBJ databases">
        <authorList>
            <person name="Dhanesh K."/>
            <person name="Kumar G."/>
            <person name="Sasikala C."/>
            <person name="Venkata Ramana C."/>
        </authorList>
    </citation>
    <scope>NUCLEOTIDE SEQUENCE [LARGE SCALE GENOMIC DNA]</scope>
    <source>
        <strain evidence="2 3">JC645</strain>
    </source>
</reference>
<dbReference type="RefSeq" id="WP_150078424.1">
    <property type="nucleotide sequence ID" value="NZ_VWOX01000013.1"/>
</dbReference>
<feature type="region of interest" description="Disordered" evidence="1">
    <location>
        <begin position="100"/>
        <end position="121"/>
    </location>
</feature>
<dbReference type="EMBL" id="VWOX01000013">
    <property type="protein sequence ID" value="KAA5540447.1"/>
    <property type="molecule type" value="Genomic_DNA"/>
</dbReference>
<keyword evidence="3" id="KW-1185">Reference proteome</keyword>